<reference evidence="1 2" key="1">
    <citation type="journal article" date="2012" name="Science">
        <title>The Paleozoic origin of enzymatic lignin decomposition reconstructed from 31 fungal genomes.</title>
        <authorList>
            <person name="Floudas D."/>
            <person name="Binder M."/>
            <person name="Riley R."/>
            <person name="Barry K."/>
            <person name="Blanchette R.A."/>
            <person name="Henrissat B."/>
            <person name="Martinez A.T."/>
            <person name="Otillar R."/>
            <person name="Spatafora J.W."/>
            <person name="Yadav J.S."/>
            <person name="Aerts A."/>
            <person name="Benoit I."/>
            <person name="Boyd A."/>
            <person name="Carlson A."/>
            <person name="Copeland A."/>
            <person name="Coutinho P.M."/>
            <person name="de Vries R.P."/>
            <person name="Ferreira P."/>
            <person name="Findley K."/>
            <person name="Foster B."/>
            <person name="Gaskell J."/>
            <person name="Glotzer D."/>
            <person name="Gorecki P."/>
            <person name="Heitman J."/>
            <person name="Hesse C."/>
            <person name="Hori C."/>
            <person name="Igarashi K."/>
            <person name="Jurgens J.A."/>
            <person name="Kallen N."/>
            <person name="Kersten P."/>
            <person name="Kohler A."/>
            <person name="Kuees U."/>
            <person name="Kumar T.K.A."/>
            <person name="Kuo A."/>
            <person name="LaButti K."/>
            <person name="Larrondo L.F."/>
            <person name="Lindquist E."/>
            <person name="Ling A."/>
            <person name="Lombard V."/>
            <person name="Lucas S."/>
            <person name="Lundell T."/>
            <person name="Martin R."/>
            <person name="McLaughlin D.J."/>
            <person name="Morgenstern I."/>
            <person name="Morin E."/>
            <person name="Murat C."/>
            <person name="Nagy L.G."/>
            <person name="Nolan M."/>
            <person name="Ohm R.A."/>
            <person name="Patyshakuliyeva A."/>
            <person name="Rokas A."/>
            <person name="Ruiz-Duenas F.J."/>
            <person name="Sabat G."/>
            <person name="Salamov A."/>
            <person name="Samejima M."/>
            <person name="Schmutz J."/>
            <person name="Slot J.C."/>
            <person name="St John F."/>
            <person name="Stenlid J."/>
            <person name="Sun H."/>
            <person name="Sun S."/>
            <person name="Syed K."/>
            <person name="Tsang A."/>
            <person name="Wiebenga A."/>
            <person name="Young D."/>
            <person name="Pisabarro A."/>
            <person name="Eastwood D.C."/>
            <person name="Martin F."/>
            <person name="Cullen D."/>
            <person name="Grigoriev I.V."/>
            <person name="Hibbett D.S."/>
        </authorList>
    </citation>
    <scope>NUCLEOTIDE SEQUENCE</scope>
    <source>
        <strain evidence="2">FP-58527</strain>
    </source>
</reference>
<dbReference type="InterPro" id="IPR036047">
    <property type="entry name" value="F-box-like_dom_sf"/>
</dbReference>
<name>S8FFR1_FOMSC</name>
<organism evidence="1 2">
    <name type="scientific">Fomitopsis schrenkii</name>
    <name type="common">Brown rot fungus</name>
    <dbReference type="NCBI Taxonomy" id="2126942"/>
    <lineage>
        <taxon>Eukaryota</taxon>
        <taxon>Fungi</taxon>
        <taxon>Dikarya</taxon>
        <taxon>Basidiomycota</taxon>
        <taxon>Agaricomycotina</taxon>
        <taxon>Agaricomycetes</taxon>
        <taxon>Polyporales</taxon>
        <taxon>Fomitopsis</taxon>
    </lineage>
</organism>
<sequence length="385" mass="43152">MDAQLIAHGASLDDATVPAVRGGPSSSRSLGTSSLSSDSYCDDIEQKLALASQGYSSRCAIDWHNYYQWGWDTIWDFSPPRSRYDLFPLPKSLSSRIPIEVVEAVIDYIEWQSLLCTCALVCRSWYYRSTMKLYRRIAITSRIDFDRLSTSARQSQRVRDRLALTRHIDIRSSAQAFPLVFGKLLPRLETLELGEACMTPPIHRSFFLALSQLASITSLTMFGLELFNFIELRNIISRFPLLTKLSIIDVSCKHVPADRITANTVRPSTPQSNMRLRELVIRGAWAATLREIIDWLTANSPTCELVSRLTVRGTVGEGTRHFQQLLQVSGRSLIDCQLDFKLGGESNRCPFCASAQEGSPACRQITLTSDPTLSSKPCIWSATTL</sequence>
<gene>
    <name evidence="1" type="ORF">FOMPIDRAFT_1128948</name>
</gene>
<dbReference type="InParanoid" id="S8FFR1"/>
<dbReference type="Proteomes" id="UP000015241">
    <property type="component" value="Unassembled WGS sequence"/>
</dbReference>
<dbReference type="SUPFAM" id="SSF81383">
    <property type="entry name" value="F-box domain"/>
    <property type="match status" value="1"/>
</dbReference>
<dbReference type="InterPro" id="IPR032675">
    <property type="entry name" value="LRR_dom_sf"/>
</dbReference>
<dbReference type="Gene3D" id="3.80.10.10">
    <property type="entry name" value="Ribonuclease Inhibitor"/>
    <property type="match status" value="1"/>
</dbReference>
<dbReference type="OrthoDB" id="2782728at2759"/>
<keyword evidence="2" id="KW-1185">Reference proteome</keyword>
<evidence type="ECO:0000313" key="1">
    <source>
        <dbReference type="EMBL" id="EPS97234.1"/>
    </source>
</evidence>
<accession>S8FFR1</accession>
<dbReference type="EMBL" id="KE504178">
    <property type="protein sequence ID" value="EPS97234.1"/>
    <property type="molecule type" value="Genomic_DNA"/>
</dbReference>
<dbReference type="AlphaFoldDB" id="S8FFR1"/>
<evidence type="ECO:0000313" key="2">
    <source>
        <dbReference type="Proteomes" id="UP000015241"/>
    </source>
</evidence>
<protein>
    <submittedName>
        <fullName evidence="1">Uncharacterized protein</fullName>
    </submittedName>
</protein>
<dbReference type="HOGENOM" id="CLU_717699_0_0_1"/>
<proteinExistence type="predicted"/>